<dbReference type="PROSITE" id="PS50294">
    <property type="entry name" value="WD_REPEATS_REGION"/>
    <property type="match status" value="1"/>
</dbReference>
<dbReference type="InterPro" id="IPR001680">
    <property type="entry name" value="WD40_rpt"/>
</dbReference>
<name>A0A8S1PP28_PARPR</name>
<evidence type="ECO:0000313" key="2">
    <source>
        <dbReference type="EMBL" id="CAD8104453.1"/>
    </source>
</evidence>
<feature type="repeat" description="WD" evidence="1">
    <location>
        <begin position="1"/>
        <end position="34"/>
    </location>
</feature>
<evidence type="ECO:0000313" key="3">
    <source>
        <dbReference type="Proteomes" id="UP000688137"/>
    </source>
</evidence>
<dbReference type="OMA" id="CINGVIF"/>
<keyword evidence="1" id="KW-0853">WD repeat</keyword>
<keyword evidence="3" id="KW-1185">Reference proteome</keyword>
<comment type="caution">
    <text evidence="2">The sequence shown here is derived from an EMBL/GenBank/DDBJ whole genome shotgun (WGS) entry which is preliminary data.</text>
</comment>
<dbReference type="PROSITE" id="PS50082">
    <property type="entry name" value="WD_REPEATS_2"/>
    <property type="match status" value="1"/>
</dbReference>
<proteinExistence type="predicted"/>
<gene>
    <name evidence="2" type="ORF">PPRIM_AZ9-3.1.T1240013</name>
</gene>
<dbReference type="EMBL" id="CAJJDM010000127">
    <property type="protein sequence ID" value="CAD8104453.1"/>
    <property type="molecule type" value="Genomic_DNA"/>
</dbReference>
<sequence length="114" mass="13109">MSVCFSPDGNTLASDNDDKSIRLWDIKTGQEIQSSDKNYKDIFIQFKIPLQYNSHILEVSNYITTLLISQKAIFQSKGALILKGEFFNQSGIDLKTLFEQKGSRIIERFQQQQI</sequence>
<evidence type="ECO:0000256" key="1">
    <source>
        <dbReference type="PROSITE-ProRule" id="PRU00221"/>
    </source>
</evidence>
<accession>A0A8S1PP28</accession>
<dbReference type="PANTHER" id="PTHR45333">
    <property type="entry name" value="MEMBRANE PROTEIN-RELATED"/>
    <property type="match status" value="1"/>
</dbReference>
<dbReference type="PANTHER" id="PTHR45333:SF1">
    <property type="entry name" value="CHROMOSOME UNDETERMINED SCAFFOLD_625, WHOLE GENOME SHOTGUN SEQUENCE"/>
    <property type="match status" value="1"/>
</dbReference>
<dbReference type="Proteomes" id="UP000688137">
    <property type="component" value="Unassembled WGS sequence"/>
</dbReference>
<reference evidence="2" key="1">
    <citation type="submission" date="2021-01" db="EMBL/GenBank/DDBJ databases">
        <authorList>
            <consortium name="Genoscope - CEA"/>
            <person name="William W."/>
        </authorList>
    </citation>
    <scope>NUCLEOTIDE SEQUENCE</scope>
</reference>
<dbReference type="AlphaFoldDB" id="A0A8S1PP28"/>
<protein>
    <submittedName>
        <fullName evidence="2">Uncharacterized protein</fullName>
    </submittedName>
</protein>
<organism evidence="2 3">
    <name type="scientific">Paramecium primaurelia</name>
    <dbReference type="NCBI Taxonomy" id="5886"/>
    <lineage>
        <taxon>Eukaryota</taxon>
        <taxon>Sar</taxon>
        <taxon>Alveolata</taxon>
        <taxon>Ciliophora</taxon>
        <taxon>Intramacronucleata</taxon>
        <taxon>Oligohymenophorea</taxon>
        <taxon>Peniculida</taxon>
        <taxon>Parameciidae</taxon>
        <taxon>Paramecium</taxon>
    </lineage>
</organism>